<organism evidence="1 2">
    <name type="scientific">Prevotella veroralis F0319</name>
    <dbReference type="NCBI Taxonomy" id="649761"/>
    <lineage>
        <taxon>Bacteria</taxon>
        <taxon>Pseudomonadati</taxon>
        <taxon>Bacteroidota</taxon>
        <taxon>Bacteroidia</taxon>
        <taxon>Bacteroidales</taxon>
        <taxon>Prevotellaceae</taxon>
        <taxon>Prevotella</taxon>
    </lineage>
</organism>
<dbReference type="Proteomes" id="UP000003327">
    <property type="component" value="Unassembled WGS sequence"/>
</dbReference>
<reference evidence="1 2" key="1">
    <citation type="submission" date="2009-09" db="EMBL/GenBank/DDBJ databases">
        <authorList>
            <person name="Weinstock G."/>
            <person name="Sodergren E."/>
            <person name="Clifton S."/>
            <person name="Fulton L."/>
            <person name="Fulton B."/>
            <person name="Courtney L."/>
            <person name="Fronick C."/>
            <person name="Harrison M."/>
            <person name="Strong C."/>
            <person name="Farmer C."/>
            <person name="Delahaunty K."/>
            <person name="Markovic C."/>
            <person name="Hall O."/>
            <person name="Minx P."/>
            <person name="Tomlinson C."/>
            <person name="Mitreva M."/>
            <person name="Nelson J."/>
            <person name="Hou S."/>
            <person name="Wollam A."/>
            <person name="Pepin K.H."/>
            <person name="Johnson M."/>
            <person name="Bhonagiri V."/>
            <person name="Nash W.E."/>
            <person name="Warren W."/>
            <person name="Chinwalla A."/>
            <person name="Mardis E.R."/>
            <person name="Wilson R.K."/>
        </authorList>
    </citation>
    <scope>NUCLEOTIDE SEQUENCE [LARGE SCALE GENOMIC DNA]</scope>
    <source>
        <strain evidence="1 2">F0319</strain>
    </source>
</reference>
<evidence type="ECO:0000313" key="2">
    <source>
        <dbReference type="Proteomes" id="UP000003327"/>
    </source>
</evidence>
<evidence type="ECO:0000313" key="1">
    <source>
        <dbReference type="EMBL" id="EEX18665.1"/>
    </source>
</evidence>
<gene>
    <name evidence="1" type="ORF">HMPREF0973_01199</name>
</gene>
<proteinExistence type="predicted"/>
<accession>C9MNL2</accession>
<name>C9MNL2_9BACT</name>
<keyword evidence="2" id="KW-1185">Reference proteome</keyword>
<dbReference type="EMBL" id="ACVA01000031">
    <property type="protein sequence ID" value="EEX18665.1"/>
    <property type="molecule type" value="Genomic_DNA"/>
</dbReference>
<comment type="caution">
    <text evidence="1">The sequence shown here is derived from an EMBL/GenBank/DDBJ whole genome shotgun (WGS) entry which is preliminary data.</text>
</comment>
<protein>
    <submittedName>
        <fullName evidence="1">Uncharacterized protein</fullName>
    </submittedName>
</protein>
<dbReference type="HOGENOM" id="CLU_3294596_0_0_10"/>
<dbReference type="AlphaFoldDB" id="C9MNL2"/>
<sequence>MSRQVNELLVRGDVVLQVGTDALVWNPSQPPLRGGAPNGS</sequence>